<name>A0A9W4HRK0_PENOL</name>
<reference evidence="2" key="1">
    <citation type="submission" date="2021-07" db="EMBL/GenBank/DDBJ databases">
        <authorList>
            <person name="Branca A.L. A."/>
        </authorList>
    </citation>
    <scope>NUCLEOTIDE SEQUENCE</scope>
</reference>
<sequence>MPPPPPVPKQTTARSQAPLPPAVAPSGPPGAFLVELLIYSGAPFKDHWSYWVRSHQDPDLGVLMHAAGDVRKGFQFEIKRGHDFRATGNLPTKRIPLQCVGKEFFIEKAMFNSGQYKVDQTPVCYFEVSAHKVKVPEKTLRAVGDKVILPNCIY</sequence>
<evidence type="ECO:0000256" key="1">
    <source>
        <dbReference type="SAM" id="MobiDB-lite"/>
    </source>
</evidence>
<accession>A0A9W4HRK0</accession>
<feature type="region of interest" description="Disordered" evidence="1">
    <location>
        <begin position="1"/>
        <end position="24"/>
    </location>
</feature>
<dbReference type="EMBL" id="CAJVOS010000023">
    <property type="protein sequence ID" value="CAG8097950.1"/>
    <property type="molecule type" value="Genomic_DNA"/>
</dbReference>
<evidence type="ECO:0000313" key="2">
    <source>
        <dbReference type="EMBL" id="CAG8097950.1"/>
    </source>
</evidence>
<evidence type="ECO:0000313" key="3">
    <source>
        <dbReference type="Proteomes" id="UP001153618"/>
    </source>
</evidence>
<organism evidence="2 3">
    <name type="scientific">Penicillium olsonii</name>
    <dbReference type="NCBI Taxonomy" id="99116"/>
    <lineage>
        <taxon>Eukaryota</taxon>
        <taxon>Fungi</taxon>
        <taxon>Dikarya</taxon>
        <taxon>Ascomycota</taxon>
        <taxon>Pezizomycotina</taxon>
        <taxon>Eurotiomycetes</taxon>
        <taxon>Eurotiomycetidae</taxon>
        <taxon>Eurotiales</taxon>
        <taxon>Aspergillaceae</taxon>
        <taxon>Penicillium</taxon>
    </lineage>
</organism>
<comment type="caution">
    <text evidence="2">The sequence shown here is derived from an EMBL/GenBank/DDBJ whole genome shotgun (WGS) entry which is preliminary data.</text>
</comment>
<dbReference type="OrthoDB" id="2999773at2759"/>
<dbReference type="AlphaFoldDB" id="A0A9W4HRK0"/>
<dbReference type="Proteomes" id="UP001153618">
    <property type="component" value="Unassembled WGS sequence"/>
</dbReference>
<dbReference type="Pfam" id="PF20174">
    <property type="entry name" value="DUF6540"/>
    <property type="match status" value="1"/>
</dbReference>
<keyword evidence="3" id="KW-1185">Reference proteome</keyword>
<proteinExistence type="predicted"/>
<gene>
    <name evidence="2" type="ORF">POLS_LOCUS4590</name>
</gene>
<protein>
    <submittedName>
        <fullName evidence="2">Uncharacterized protein</fullName>
    </submittedName>
</protein>
<dbReference type="InterPro" id="IPR046670">
    <property type="entry name" value="DUF6540"/>
</dbReference>